<dbReference type="SUPFAM" id="SSF56574">
    <property type="entry name" value="Serpins"/>
    <property type="match status" value="1"/>
</dbReference>
<proteinExistence type="inferred from homology"/>
<dbReference type="HOGENOM" id="CLU_1963228_0_0_1"/>
<dbReference type="PANTHER" id="PTHR11461">
    <property type="entry name" value="SERINE PROTEASE INHIBITOR, SERPIN"/>
    <property type="match status" value="1"/>
</dbReference>
<evidence type="ECO:0000259" key="5">
    <source>
        <dbReference type="Pfam" id="PF00079"/>
    </source>
</evidence>
<evidence type="ECO:0000256" key="3">
    <source>
        <dbReference type="ARBA" id="ARBA00022900"/>
    </source>
</evidence>
<reference evidence="6 7" key="1">
    <citation type="journal article" date="2005" name="PLoS Biol.">
        <title>The genomes of Oryza sativa: a history of duplications.</title>
        <authorList>
            <person name="Yu J."/>
            <person name="Wang J."/>
            <person name="Lin W."/>
            <person name="Li S."/>
            <person name="Li H."/>
            <person name="Zhou J."/>
            <person name="Ni P."/>
            <person name="Dong W."/>
            <person name="Hu S."/>
            <person name="Zeng C."/>
            <person name="Zhang J."/>
            <person name="Zhang Y."/>
            <person name="Li R."/>
            <person name="Xu Z."/>
            <person name="Li S."/>
            <person name="Li X."/>
            <person name="Zheng H."/>
            <person name="Cong L."/>
            <person name="Lin L."/>
            <person name="Yin J."/>
            <person name="Geng J."/>
            <person name="Li G."/>
            <person name="Shi J."/>
            <person name="Liu J."/>
            <person name="Lv H."/>
            <person name="Li J."/>
            <person name="Wang J."/>
            <person name="Deng Y."/>
            <person name="Ran L."/>
            <person name="Shi X."/>
            <person name="Wang X."/>
            <person name="Wu Q."/>
            <person name="Li C."/>
            <person name="Ren X."/>
            <person name="Wang J."/>
            <person name="Wang X."/>
            <person name="Li D."/>
            <person name="Liu D."/>
            <person name="Zhang X."/>
            <person name="Ji Z."/>
            <person name="Zhao W."/>
            <person name="Sun Y."/>
            <person name="Zhang Z."/>
            <person name="Bao J."/>
            <person name="Han Y."/>
            <person name="Dong L."/>
            <person name="Ji J."/>
            <person name="Chen P."/>
            <person name="Wu S."/>
            <person name="Liu J."/>
            <person name="Xiao Y."/>
            <person name="Bu D."/>
            <person name="Tan J."/>
            <person name="Yang L."/>
            <person name="Ye C."/>
            <person name="Zhang J."/>
            <person name="Xu J."/>
            <person name="Zhou Y."/>
            <person name="Yu Y."/>
            <person name="Zhang B."/>
            <person name="Zhuang S."/>
            <person name="Wei H."/>
            <person name="Liu B."/>
            <person name="Lei M."/>
            <person name="Yu H."/>
            <person name="Li Y."/>
            <person name="Xu H."/>
            <person name="Wei S."/>
            <person name="He X."/>
            <person name="Fang L."/>
            <person name="Zhang Z."/>
            <person name="Zhang Y."/>
            <person name="Huang X."/>
            <person name="Su Z."/>
            <person name="Tong W."/>
            <person name="Li J."/>
            <person name="Tong Z."/>
            <person name="Li S."/>
            <person name="Ye J."/>
            <person name="Wang L."/>
            <person name="Fang L."/>
            <person name="Lei T."/>
            <person name="Chen C."/>
            <person name="Chen H."/>
            <person name="Xu Z."/>
            <person name="Li H."/>
            <person name="Huang H."/>
            <person name="Zhang F."/>
            <person name="Xu H."/>
            <person name="Li N."/>
            <person name="Zhao C."/>
            <person name="Li S."/>
            <person name="Dong L."/>
            <person name="Huang Y."/>
            <person name="Li L."/>
            <person name="Xi Y."/>
            <person name="Qi Q."/>
            <person name="Li W."/>
            <person name="Zhang B."/>
            <person name="Hu W."/>
            <person name="Zhang Y."/>
            <person name="Tian X."/>
            <person name="Jiao Y."/>
            <person name="Liang X."/>
            <person name="Jin J."/>
            <person name="Gao L."/>
            <person name="Zheng W."/>
            <person name="Hao B."/>
            <person name="Liu S."/>
            <person name="Wang W."/>
            <person name="Yuan L."/>
            <person name="Cao M."/>
            <person name="McDermott J."/>
            <person name="Samudrala R."/>
            <person name="Wang J."/>
            <person name="Wong G.K."/>
            <person name="Yang H."/>
        </authorList>
    </citation>
    <scope>NUCLEOTIDE SEQUENCE [LARGE SCALE GENOMIC DNA]</scope>
    <source>
        <strain evidence="7">cv. 93-11</strain>
    </source>
</reference>
<accession>A2ZCU7</accession>
<name>A2ZCU7_ORYSI</name>
<dbReference type="EMBL" id="CM000136">
    <property type="protein sequence ID" value="EAY80431.1"/>
    <property type="molecule type" value="Genomic_DNA"/>
</dbReference>
<dbReference type="AlphaFoldDB" id="A2ZCU7"/>
<evidence type="ECO:0000313" key="6">
    <source>
        <dbReference type="EMBL" id="EAY80431.1"/>
    </source>
</evidence>
<dbReference type="GO" id="GO:0004867">
    <property type="term" value="F:serine-type endopeptidase inhibitor activity"/>
    <property type="evidence" value="ECO:0007669"/>
    <property type="project" value="UniProtKB-KW"/>
</dbReference>
<comment type="function">
    <text evidence="4">Probable serine protease inhibitor.</text>
</comment>
<feature type="domain" description="Serpin" evidence="5">
    <location>
        <begin position="12"/>
        <end position="114"/>
    </location>
</feature>
<dbReference type="STRING" id="39946.A2ZCU7"/>
<organism evidence="6 7">
    <name type="scientific">Oryza sativa subsp. indica</name>
    <name type="common">Rice</name>
    <dbReference type="NCBI Taxonomy" id="39946"/>
    <lineage>
        <taxon>Eukaryota</taxon>
        <taxon>Viridiplantae</taxon>
        <taxon>Streptophyta</taxon>
        <taxon>Embryophyta</taxon>
        <taxon>Tracheophyta</taxon>
        <taxon>Spermatophyta</taxon>
        <taxon>Magnoliopsida</taxon>
        <taxon>Liliopsida</taxon>
        <taxon>Poales</taxon>
        <taxon>Poaceae</taxon>
        <taxon>BOP clade</taxon>
        <taxon>Oryzoideae</taxon>
        <taxon>Oryzeae</taxon>
        <taxon>Oryzinae</taxon>
        <taxon>Oryza</taxon>
        <taxon>Oryza sativa</taxon>
    </lineage>
</organism>
<sequence length="130" mass="13789">MTTMEDAGGRGMTAFALRLAKRLAGGGGSSGNNNKNNIVFSPVSLYAVLALAVAGARGTTLDELLALHGAASLDDLTESIHRVMEVDLADESASGEPPISYACSAWHDETLMLSYSSMVTLSPCCRHWRW</sequence>
<evidence type="ECO:0000256" key="2">
    <source>
        <dbReference type="ARBA" id="ARBA00022690"/>
    </source>
</evidence>
<dbReference type="Gramene" id="BGIOSGA035041-TA">
    <property type="protein sequence ID" value="BGIOSGA035041-PA"/>
    <property type="gene ID" value="BGIOSGA035041"/>
</dbReference>
<dbReference type="Proteomes" id="UP000007015">
    <property type="component" value="Chromosome 11"/>
</dbReference>
<keyword evidence="2" id="KW-0646">Protease inhibitor</keyword>
<dbReference type="InterPro" id="IPR036186">
    <property type="entry name" value="Serpin_sf"/>
</dbReference>
<dbReference type="InterPro" id="IPR023796">
    <property type="entry name" value="Serpin_dom"/>
</dbReference>
<keyword evidence="3" id="KW-0722">Serine protease inhibitor</keyword>
<evidence type="ECO:0000313" key="7">
    <source>
        <dbReference type="Proteomes" id="UP000007015"/>
    </source>
</evidence>
<dbReference type="Gene3D" id="3.30.497.10">
    <property type="entry name" value="Antithrombin, subunit I, domain 2"/>
    <property type="match status" value="1"/>
</dbReference>
<protein>
    <recommendedName>
        <fullName evidence="5">Serpin domain-containing protein</fullName>
    </recommendedName>
</protein>
<gene>
    <name evidence="6" type="ORF">OsI_35612</name>
</gene>
<dbReference type="InterPro" id="IPR042178">
    <property type="entry name" value="Serpin_sf_1"/>
</dbReference>
<dbReference type="InterPro" id="IPR000215">
    <property type="entry name" value="Serpin_fam"/>
</dbReference>
<evidence type="ECO:0000256" key="4">
    <source>
        <dbReference type="ARBA" id="ARBA00049586"/>
    </source>
</evidence>
<keyword evidence="7" id="KW-1185">Reference proteome</keyword>
<dbReference type="GO" id="GO:0005615">
    <property type="term" value="C:extracellular space"/>
    <property type="evidence" value="ECO:0007669"/>
    <property type="project" value="InterPro"/>
</dbReference>
<dbReference type="Pfam" id="PF00079">
    <property type="entry name" value="Serpin"/>
    <property type="match status" value="1"/>
</dbReference>
<comment type="similarity">
    <text evidence="1">Belongs to the serpin family.</text>
</comment>
<evidence type="ECO:0000256" key="1">
    <source>
        <dbReference type="ARBA" id="ARBA00009500"/>
    </source>
</evidence>
<dbReference type="PANTHER" id="PTHR11461:SF209">
    <property type="entry name" value="SERPIN-Z8-RELATED"/>
    <property type="match status" value="1"/>
</dbReference>